<comment type="similarity">
    <text evidence="2">Belongs to the polysaccharide lyase 8 family.</text>
</comment>
<dbReference type="InterPro" id="IPR011071">
    <property type="entry name" value="Lyase_8-like_C"/>
</dbReference>
<reference evidence="12" key="2">
    <citation type="submission" date="2011-02" db="EMBL/GenBank/DDBJ databases">
        <title>The complete genome of Pedobacter saltans DSM 12145.</title>
        <authorList>
            <consortium name="US DOE Joint Genome Institute (JGI-PGF)"/>
            <person name="Lucas S."/>
            <person name="Copeland A."/>
            <person name="Lapidus A."/>
            <person name="Bruce D."/>
            <person name="Goodwin L."/>
            <person name="Pitluck S."/>
            <person name="Kyrpides N."/>
            <person name="Mavromatis K."/>
            <person name="Pagani I."/>
            <person name="Ivanova N."/>
            <person name="Ovchinnikova G."/>
            <person name="Lu M."/>
            <person name="Detter J.C."/>
            <person name="Han C."/>
            <person name="Land M."/>
            <person name="Hauser L."/>
            <person name="Markowitz V."/>
            <person name="Cheng J.-F."/>
            <person name="Hugenholtz P."/>
            <person name="Woyke T."/>
            <person name="Wu D."/>
            <person name="Tindall B."/>
            <person name="Pomrenke H.G."/>
            <person name="Brambilla E."/>
            <person name="Klenk H.-P."/>
            <person name="Eisen J.A."/>
        </authorList>
    </citation>
    <scope>NUCLEOTIDE SEQUENCE [LARGE SCALE GENOMIC DNA]</scope>
    <source>
        <strain evidence="12">ATCC 51119 / DSM 12145 / JCM 21818 / LMG 10337 / NBRC 100064 / NCIMB 13643</strain>
    </source>
</reference>
<dbReference type="InterPro" id="IPR015177">
    <property type="entry name" value="Lyase_catalyt"/>
</dbReference>
<evidence type="ECO:0000256" key="2">
    <source>
        <dbReference type="ARBA" id="ARBA00006699"/>
    </source>
</evidence>
<dbReference type="GO" id="GO:0030246">
    <property type="term" value="F:carbohydrate binding"/>
    <property type="evidence" value="ECO:0007669"/>
    <property type="project" value="InterPro"/>
</dbReference>
<dbReference type="AlphaFoldDB" id="F0SC60"/>
<reference evidence="11 12" key="1">
    <citation type="journal article" date="2011" name="Stand. Genomic Sci.">
        <title>Complete genome sequence of the gliding, heparinolytic Pedobacter saltans type strain (113).</title>
        <authorList>
            <person name="Liolios K."/>
            <person name="Sikorski J."/>
            <person name="Lu M."/>
            <person name="Nolan M."/>
            <person name="Lapidus A."/>
            <person name="Lucas S."/>
            <person name="Hammon N."/>
            <person name="Deshpande S."/>
            <person name="Cheng J.F."/>
            <person name="Tapia R."/>
            <person name="Han C."/>
            <person name="Goodwin L."/>
            <person name="Pitluck S."/>
            <person name="Huntemann M."/>
            <person name="Ivanova N."/>
            <person name="Pagani I."/>
            <person name="Mavromatis K."/>
            <person name="Ovchinikova G."/>
            <person name="Pati A."/>
            <person name="Chen A."/>
            <person name="Palaniappan K."/>
            <person name="Land M."/>
            <person name="Hauser L."/>
            <person name="Brambilla E.M."/>
            <person name="Kotsyurbenko O."/>
            <person name="Rohde M."/>
            <person name="Tindall B.J."/>
            <person name="Abt B."/>
            <person name="Goker M."/>
            <person name="Detter J.C."/>
            <person name="Woyke T."/>
            <person name="Bristow J."/>
            <person name="Eisen J.A."/>
            <person name="Markowitz V."/>
            <person name="Hugenholtz P."/>
            <person name="Klenk H.P."/>
            <person name="Kyrpides N.C."/>
        </authorList>
    </citation>
    <scope>NUCLEOTIDE SEQUENCE [LARGE SCALE GENOMIC DNA]</scope>
    <source>
        <strain evidence="12">ATCC 51119 / DSM 12145 / JCM 21818 / LMG 10337 / NBRC 100064 / NCIMB 13643</strain>
    </source>
</reference>
<protein>
    <submittedName>
        <fullName evidence="11">Polysaccharide lyase family 8</fullName>
    </submittedName>
</protein>
<evidence type="ECO:0000259" key="9">
    <source>
        <dbReference type="Pfam" id="PF09093"/>
    </source>
</evidence>
<feature type="domain" description="Lyase N-terminal" evidence="8">
    <location>
        <begin position="25"/>
        <end position="179"/>
    </location>
</feature>
<dbReference type="InterPro" id="IPR003159">
    <property type="entry name" value="Lyase_8_central_dom"/>
</dbReference>
<dbReference type="EMBL" id="CP002545">
    <property type="protein sequence ID" value="ADY50645.1"/>
    <property type="molecule type" value="Genomic_DNA"/>
</dbReference>
<dbReference type="RefSeq" id="WP_013631148.1">
    <property type="nucleotide sequence ID" value="NC_015177.1"/>
</dbReference>
<dbReference type="STRING" id="762903.Pedsa_0057"/>
<dbReference type="SUPFAM" id="SSF49863">
    <property type="entry name" value="Hyaluronate lyase-like, C-terminal domain"/>
    <property type="match status" value="1"/>
</dbReference>
<dbReference type="GO" id="GO:0005975">
    <property type="term" value="P:carbohydrate metabolic process"/>
    <property type="evidence" value="ECO:0007669"/>
    <property type="project" value="InterPro"/>
</dbReference>
<dbReference type="GO" id="GO:0006027">
    <property type="term" value="P:glycosaminoglycan catabolic process"/>
    <property type="evidence" value="ECO:0007669"/>
    <property type="project" value="InterPro"/>
</dbReference>
<feature type="domain" description="Polysaccharide lyase family 8 central" evidence="7">
    <location>
        <begin position="562"/>
        <end position="817"/>
    </location>
</feature>
<dbReference type="PANTHER" id="PTHR37322:SF3">
    <property type="entry name" value="CHONDROITIN SULFATE ABC EXOLYASE"/>
    <property type="match status" value="1"/>
</dbReference>
<dbReference type="SUPFAM" id="SSF74650">
    <property type="entry name" value="Galactose mutarotase-like"/>
    <property type="match status" value="1"/>
</dbReference>
<dbReference type="InterPro" id="IPR008929">
    <property type="entry name" value="Chondroitin_lyas"/>
</dbReference>
<dbReference type="Pfam" id="PF09093">
    <property type="entry name" value="Lyase_catalyt"/>
    <property type="match status" value="1"/>
</dbReference>
<evidence type="ECO:0000313" key="11">
    <source>
        <dbReference type="EMBL" id="ADY50645.1"/>
    </source>
</evidence>
<evidence type="ECO:0000259" key="10">
    <source>
        <dbReference type="Pfam" id="PF18962"/>
    </source>
</evidence>
<dbReference type="InterPro" id="IPR039174">
    <property type="entry name" value="Chondroitin_ABC_lyase"/>
</dbReference>
<dbReference type="OrthoDB" id="6394136at2"/>
<dbReference type="InterPro" id="IPR026444">
    <property type="entry name" value="Secre_tail"/>
</dbReference>
<dbReference type="PANTHER" id="PTHR37322">
    <property type="match status" value="1"/>
</dbReference>
<comment type="cofactor">
    <cofactor evidence="1">
        <name>Ca(2+)</name>
        <dbReference type="ChEBI" id="CHEBI:29108"/>
    </cofactor>
</comment>
<dbReference type="GO" id="GO:0005576">
    <property type="term" value="C:extracellular region"/>
    <property type="evidence" value="ECO:0007669"/>
    <property type="project" value="InterPro"/>
</dbReference>
<feature type="domain" description="Lyase catalytic" evidence="9">
    <location>
        <begin position="242"/>
        <end position="537"/>
    </location>
</feature>
<dbReference type="KEGG" id="psn:Pedsa_0057"/>
<keyword evidence="4" id="KW-0106">Calcium</keyword>
<evidence type="ECO:0000259" key="8">
    <source>
        <dbReference type="Pfam" id="PF09092"/>
    </source>
</evidence>
<comment type="subunit">
    <text evidence="3">Monomer.</text>
</comment>
<evidence type="ECO:0000259" key="7">
    <source>
        <dbReference type="Pfam" id="PF02278"/>
    </source>
</evidence>
<feature type="chain" id="PRO_5003256082" evidence="6">
    <location>
        <begin position="20"/>
        <end position="1052"/>
    </location>
</feature>
<gene>
    <name evidence="11" type="ordered locus">Pedsa_0057</name>
</gene>
<evidence type="ECO:0000256" key="3">
    <source>
        <dbReference type="ARBA" id="ARBA00011245"/>
    </source>
</evidence>
<dbReference type="InterPro" id="IPR011013">
    <property type="entry name" value="Gal_mutarotase_sf_dom"/>
</dbReference>
<feature type="domain" description="Secretion system C-terminal sorting" evidence="10">
    <location>
        <begin position="981"/>
        <end position="1051"/>
    </location>
</feature>
<keyword evidence="12" id="KW-1185">Reference proteome</keyword>
<dbReference type="Pfam" id="PF09092">
    <property type="entry name" value="Lyase_N"/>
    <property type="match status" value="1"/>
</dbReference>
<sequence length="1052" mass="116964">MNKLLPLLFLCLFVKSSFAQVMYEDFESGVPVYFSSNASGALSIKNLHKKKGAQSLSWNTKTGDVLSISGLGISTADIYNYAANAAQFWIYSKSATKDTLVFRFYDTSNNLKREGRIVLNYTGWRDFHRSYRYDYNNGTEQPGFPLNKITVTYRGYQGNTNANEVFMDEMTFAKNGDVRVPGPQNGDDYQHFRFTSNYTQAILSYQNQPDLPVTTATSSEITAIQSLRNQYQRTVGSANATQIATAKTYVTGLNITTNPDGTLNGKGIYDIYKLDTLLKISNYVAYLSRAYVKNNDADALAKLNAFVPYLIEQGLAEGGRVVIPYNDYSSARNFPIGFLEALPLLSNTAVKESMVKMLKWSHEFNNIYNASPTPGLELDYMYLKSNLLLELALLGADNNLVARDLKSFSRYLEQYTYTGEGGRDGIKIDGSAFHHQTAYLNYLYSYTSWISRAYELKGSPFRISSVAYNNMKKALKTLLLQTSKGTLIPHATSGRAPFTAAVPVNAASIEKFIEVGGDLIGQAYDTDMAQFYNYIYQSNKYPVTAINLDGYHQLNYAQTGTYRKGNWIAVSKGLTDRMFGSEIYTAENRYGRYQSYGSLEVLYDGNLASSGYIAAGNGWDWNMMPGTTSVVLPYEDLKPIVSGTASEYQANAYAGALGNGKYGIFGLNFAQNPGNRYIGQQLQFKQSVFTFDSLMVCLGSSISAQNNSGKVISTLFQNVKADNTLPIYINQNLQSGAIDQQIDLSQQSVTLINTQGTGYYIPKGNRNLNIFRGNQSSPQHTTNYTSTTASAYASKAWIDHGTSTNNSQYNYVVVPATNNNKLNAIAQKVNNGELFQILRQNDSLHVVKSLADTVYAFNSFYANPNIRIGKVSGIDNAALFFVKEGENSVDIKIVSPDLNVVDNAFSGWVSTVKPITINIRGSWNVASNPDNATVNQLDTVCAITFNLKDGLEQEIKLNHNILSIQEPEINKPKKASEDTRVYPNPFHSQIKVLIKEYLKEDVKIYDALGRLAARLDKSIVKPEEENVLDFSFLKAGAYFIVIDKTTQTIIKQ</sequence>
<dbReference type="eggNOG" id="COG5492">
    <property type="taxonomic scope" value="Bacteria"/>
</dbReference>
<dbReference type="Pfam" id="PF02278">
    <property type="entry name" value="Lyase_8"/>
    <property type="match status" value="1"/>
</dbReference>
<evidence type="ECO:0000256" key="1">
    <source>
        <dbReference type="ARBA" id="ARBA00001913"/>
    </source>
</evidence>
<dbReference type="InterPro" id="IPR015176">
    <property type="entry name" value="Lyase_N"/>
</dbReference>
<dbReference type="InterPro" id="IPR014718">
    <property type="entry name" value="GH-type_carb-bd"/>
</dbReference>
<dbReference type="GO" id="GO:0016837">
    <property type="term" value="F:carbon-oxygen lyase activity, acting on polysaccharides"/>
    <property type="evidence" value="ECO:0007669"/>
    <property type="project" value="UniProtKB-ARBA"/>
</dbReference>
<evidence type="ECO:0000313" key="12">
    <source>
        <dbReference type="Proteomes" id="UP000000310"/>
    </source>
</evidence>
<feature type="signal peptide" evidence="6">
    <location>
        <begin position="1"/>
        <end position="19"/>
    </location>
</feature>
<dbReference type="SUPFAM" id="SSF48230">
    <property type="entry name" value="Chondroitin AC/alginate lyase"/>
    <property type="match status" value="1"/>
</dbReference>
<dbReference type="Gene3D" id="2.60.120.430">
    <property type="entry name" value="Galactose-binding lectin"/>
    <property type="match status" value="1"/>
</dbReference>
<dbReference type="InterPro" id="IPR008979">
    <property type="entry name" value="Galactose-bd-like_sf"/>
</dbReference>
<dbReference type="Gene3D" id="1.50.10.100">
    <property type="entry name" value="Chondroitin AC/alginate lyase"/>
    <property type="match status" value="1"/>
</dbReference>
<accession>F0SC60</accession>
<name>F0SC60_PSESL</name>
<dbReference type="SUPFAM" id="SSF49785">
    <property type="entry name" value="Galactose-binding domain-like"/>
    <property type="match status" value="1"/>
</dbReference>
<dbReference type="Pfam" id="PF18962">
    <property type="entry name" value="Por_Secre_tail"/>
    <property type="match status" value="1"/>
</dbReference>
<keyword evidence="5 11" id="KW-0456">Lyase</keyword>
<proteinExistence type="inferred from homology"/>
<organism evidence="11 12">
    <name type="scientific">Pseudopedobacter saltans (strain ATCC 51119 / DSM 12145 / JCM 21818 / CCUG 39354 / LMG 10337 / NBRC 100064 / NCIMB 13643)</name>
    <name type="common">Pedobacter saltans</name>
    <dbReference type="NCBI Taxonomy" id="762903"/>
    <lineage>
        <taxon>Bacteria</taxon>
        <taxon>Pseudomonadati</taxon>
        <taxon>Bacteroidota</taxon>
        <taxon>Sphingobacteriia</taxon>
        <taxon>Sphingobacteriales</taxon>
        <taxon>Sphingobacteriaceae</taxon>
        <taxon>Pseudopedobacter</taxon>
    </lineage>
</organism>
<dbReference type="Gene3D" id="2.70.98.10">
    <property type="match status" value="1"/>
</dbReference>
<dbReference type="Gene3D" id="2.60.220.10">
    <property type="entry name" value="Polysaccharide lyase family 8-like, C-terminal"/>
    <property type="match status" value="1"/>
</dbReference>
<keyword evidence="6" id="KW-0732">Signal</keyword>
<dbReference type="HOGENOM" id="CLU_323321_0_0_10"/>
<evidence type="ECO:0000256" key="6">
    <source>
        <dbReference type="SAM" id="SignalP"/>
    </source>
</evidence>
<evidence type="ECO:0000256" key="5">
    <source>
        <dbReference type="ARBA" id="ARBA00023239"/>
    </source>
</evidence>
<dbReference type="NCBIfam" id="TIGR04183">
    <property type="entry name" value="Por_Secre_tail"/>
    <property type="match status" value="1"/>
</dbReference>
<evidence type="ECO:0000256" key="4">
    <source>
        <dbReference type="ARBA" id="ARBA00022837"/>
    </source>
</evidence>
<dbReference type="Proteomes" id="UP000000310">
    <property type="component" value="Chromosome"/>
</dbReference>